<accession>A0A1I0LPX7</accession>
<proteinExistence type="inferred from homology"/>
<dbReference type="PROSITE" id="PS00061">
    <property type="entry name" value="ADH_SHORT"/>
    <property type="match status" value="1"/>
</dbReference>
<reference evidence="4 5" key="1">
    <citation type="submission" date="2016-10" db="EMBL/GenBank/DDBJ databases">
        <authorList>
            <person name="de Groot N.N."/>
        </authorList>
    </citation>
    <scope>NUCLEOTIDE SEQUENCE [LARGE SCALE GENOMIC DNA]</scope>
    <source>
        <strain evidence="4 5">CGMCC 4.5598</strain>
    </source>
</reference>
<sequence>MGRAIEGMPVLVTGGGSGIGEAVVHRLVEAGAKVTLSGRRADRVEAVAEKAGPGARAVVGDVTRAEDRERMVAAAVEHGGGLEAVVHAAGNMYRSAVTDLDEQALHDVFASNTIGPLMLTALAVPHLRERSGAVVFFGSVHTQRAFPGASPYAATKGALETLTGVLAAELGPQGVRVSCVRPGGVLTEINQRAGLMDDATAAARMRSLGPAHALGRSGTADEVAEAVEYLLAAEWATGSVLTIDGGLGLGVTHA</sequence>
<evidence type="ECO:0000256" key="1">
    <source>
        <dbReference type="ARBA" id="ARBA00006484"/>
    </source>
</evidence>
<evidence type="ECO:0000313" key="5">
    <source>
        <dbReference type="Proteomes" id="UP000199361"/>
    </source>
</evidence>
<dbReference type="Gene3D" id="3.40.50.720">
    <property type="entry name" value="NAD(P)-binding Rossmann-like Domain"/>
    <property type="match status" value="1"/>
</dbReference>
<name>A0A1I0LPX7_9ACTN</name>
<dbReference type="CDD" id="cd05233">
    <property type="entry name" value="SDR_c"/>
    <property type="match status" value="1"/>
</dbReference>
<comment type="similarity">
    <text evidence="1">Belongs to the short-chain dehydrogenases/reductases (SDR) family.</text>
</comment>
<dbReference type="InterPro" id="IPR036291">
    <property type="entry name" value="NAD(P)-bd_dom_sf"/>
</dbReference>
<gene>
    <name evidence="4" type="ORF">SAMN05421811_12124</name>
</gene>
<dbReference type="GO" id="GO:0016491">
    <property type="term" value="F:oxidoreductase activity"/>
    <property type="evidence" value="ECO:0007669"/>
    <property type="project" value="UniProtKB-KW"/>
</dbReference>
<dbReference type="EMBL" id="FOHX01000021">
    <property type="protein sequence ID" value="SEU43145.1"/>
    <property type="molecule type" value="Genomic_DNA"/>
</dbReference>
<feature type="domain" description="Ketoreductase" evidence="3">
    <location>
        <begin position="8"/>
        <end position="189"/>
    </location>
</feature>
<dbReference type="InterPro" id="IPR002347">
    <property type="entry name" value="SDR_fam"/>
</dbReference>
<dbReference type="PANTHER" id="PTHR43975:SF2">
    <property type="entry name" value="EG:BACR7A4.14 PROTEIN-RELATED"/>
    <property type="match status" value="1"/>
</dbReference>
<dbReference type="AlphaFoldDB" id="A0A1I0LPX7"/>
<dbReference type="PRINTS" id="PR00081">
    <property type="entry name" value="GDHRDH"/>
</dbReference>
<evidence type="ECO:0000313" key="4">
    <source>
        <dbReference type="EMBL" id="SEU43145.1"/>
    </source>
</evidence>
<dbReference type="RefSeq" id="WP_245775364.1">
    <property type="nucleotide sequence ID" value="NZ_FOHX01000021.1"/>
</dbReference>
<protein>
    <submittedName>
        <fullName evidence="4">NADP-dependent 3-hydroxy acid dehydrogenase YdfG</fullName>
    </submittedName>
</protein>
<keyword evidence="2" id="KW-0560">Oxidoreductase</keyword>
<organism evidence="4 5">
    <name type="scientific">Nonomuraea wenchangensis</name>
    <dbReference type="NCBI Taxonomy" id="568860"/>
    <lineage>
        <taxon>Bacteria</taxon>
        <taxon>Bacillati</taxon>
        <taxon>Actinomycetota</taxon>
        <taxon>Actinomycetes</taxon>
        <taxon>Streptosporangiales</taxon>
        <taxon>Streptosporangiaceae</taxon>
        <taxon>Nonomuraea</taxon>
    </lineage>
</organism>
<evidence type="ECO:0000256" key="2">
    <source>
        <dbReference type="ARBA" id="ARBA00023002"/>
    </source>
</evidence>
<dbReference type="Pfam" id="PF13561">
    <property type="entry name" value="adh_short_C2"/>
    <property type="match status" value="1"/>
</dbReference>
<dbReference type="Proteomes" id="UP000199361">
    <property type="component" value="Unassembled WGS sequence"/>
</dbReference>
<dbReference type="FunFam" id="3.40.50.720:FF:000084">
    <property type="entry name" value="Short-chain dehydrogenase reductase"/>
    <property type="match status" value="1"/>
</dbReference>
<dbReference type="SMART" id="SM00822">
    <property type="entry name" value="PKS_KR"/>
    <property type="match status" value="1"/>
</dbReference>
<dbReference type="STRING" id="568860.SAMN05421811_12124"/>
<evidence type="ECO:0000259" key="3">
    <source>
        <dbReference type="SMART" id="SM00822"/>
    </source>
</evidence>
<dbReference type="PANTHER" id="PTHR43975">
    <property type="entry name" value="ZGC:101858"/>
    <property type="match status" value="1"/>
</dbReference>
<dbReference type="InterPro" id="IPR057326">
    <property type="entry name" value="KR_dom"/>
</dbReference>
<dbReference type="InterPro" id="IPR020904">
    <property type="entry name" value="Sc_DH/Rdtase_CS"/>
</dbReference>
<dbReference type="SUPFAM" id="SSF51735">
    <property type="entry name" value="NAD(P)-binding Rossmann-fold domains"/>
    <property type="match status" value="1"/>
</dbReference>
<keyword evidence="5" id="KW-1185">Reference proteome</keyword>